<dbReference type="SUPFAM" id="SSF51735">
    <property type="entry name" value="NAD(P)-binding Rossmann-fold domains"/>
    <property type="match status" value="1"/>
</dbReference>
<feature type="transmembrane region" description="Helical" evidence="8">
    <location>
        <begin position="154"/>
        <end position="177"/>
    </location>
</feature>
<evidence type="ECO:0000313" key="10">
    <source>
        <dbReference type="EMBL" id="ODN70158.1"/>
    </source>
</evidence>
<evidence type="ECO:0000256" key="8">
    <source>
        <dbReference type="SAM" id="Phobius"/>
    </source>
</evidence>
<dbReference type="InterPro" id="IPR038770">
    <property type="entry name" value="Na+/solute_symporter_sf"/>
</dbReference>
<feature type="transmembrane region" description="Helical" evidence="8">
    <location>
        <begin position="33"/>
        <end position="50"/>
    </location>
</feature>
<dbReference type="Gene3D" id="3.40.50.720">
    <property type="entry name" value="NAD(P)-binding Rossmann-like Domain"/>
    <property type="match status" value="1"/>
</dbReference>
<feature type="transmembrane region" description="Helical" evidence="8">
    <location>
        <begin position="86"/>
        <end position="106"/>
    </location>
</feature>
<organism evidence="10 11">
    <name type="scientific">Methylobrevis pamukkalensis</name>
    <dbReference type="NCBI Taxonomy" id="1439726"/>
    <lineage>
        <taxon>Bacteria</taxon>
        <taxon>Pseudomonadati</taxon>
        <taxon>Pseudomonadota</taxon>
        <taxon>Alphaproteobacteria</taxon>
        <taxon>Hyphomicrobiales</taxon>
        <taxon>Pleomorphomonadaceae</taxon>
        <taxon>Methylobrevis</taxon>
    </lineage>
</organism>
<feature type="transmembrane region" description="Helical" evidence="8">
    <location>
        <begin position="6"/>
        <end position="26"/>
    </location>
</feature>
<dbReference type="OrthoDB" id="9781411at2"/>
<comment type="caution">
    <text evidence="10">The sequence shown here is derived from an EMBL/GenBank/DDBJ whole genome shotgun (WGS) entry which is preliminary data.</text>
</comment>
<feature type="transmembrane region" description="Helical" evidence="8">
    <location>
        <begin position="112"/>
        <end position="133"/>
    </location>
</feature>
<evidence type="ECO:0000256" key="7">
    <source>
        <dbReference type="SAM" id="MobiDB-lite"/>
    </source>
</evidence>
<feature type="compositionally biased region" description="Low complexity" evidence="7">
    <location>
        <begin position="423"/>
        <end position="442"/>
    </location>
</feature>
<dbReference type="Pfam" id="PF00999">
    <property type="entry name" value="Na_H_Exchanger"/>
    <property type="match status" value="1"/>
</dbReference>
<evidence type="ECO:0000259" key="9">
    <source>
        <dbReference type="PROSITE" id="PS51201"/>
    </source>
</evidence>
<reference evidence="10 11" key="1">
    <citation type="submission" date="2016-07" db="EMBL/GenBank/DDBJ databases">
        <title>Draft Genome Sequence of Methylobrevis pamukkalensis PK2.</title>
        <authorList>
            <person name="Vasilenko O.V."/>
            <person name="Doronina N.V."/>
            <person name="Shmareva M.N."/>
            <person name="Tarlachkov S.V."/>
            <person name="Mustakhimov I."/>
            <person name="Trotsenko Y.A."/>
        </authorList>
    </citation>
    <scope>NUCLEOTIDE SEQUENCE [LARGE SCALE GENOMIC DNA]</scope>
    <source>
        <strain evidence="10 11">PK2</strain>
    </source>
</reference>
<keyword evidence="5 8" id="KW-1133">Transmembrane helix</keyword>
<dbReference type="InterPro" id="IPR006153">
    <property type="entry name" value="Cation/H_exchanger_TM"/>
</dbReference>
<keyword evidence="11" id="KW-1185">Reference proteome</keyword>
<dbReference type="EMBL" id="MCRJ01000060">
    <property type="protein sequence ID" value="ODN70158.1"/>
    <property type="molecule type" value="Genomic_DNA"/>
</dbReference>
<feature type="compositionally biased region" description="Pro residues" evidence="7">
    <location>
        <begin position="650"/>
        <end position="665"/>
    </location>
</feature>
<name>A0A1E3H1F4_9HYPH</name>
<keyword evidence="6 8" id="KW-0472">Membrane</keyword>
<feature type="domain" description="RCK N-terminal" evidence="9">
    <location>
        <begin position="495"/>
        <end position="612"/>
    </location>
</feature>
<sequence>MPHETPLISTIVAGLVLAFLFGAIANRFRLPPLVGYLVAGVLVGPHTPGFVADQSLAPELAEIGVILLMFGVGLHFSLKDLMSVRFIAVPGAIVQIGFATLLGWGLGWAMGWPLGGSLVFGLALSVASTVVLLKALQERRLVETERGKIAVGWLIVEDLAMVLALVLIPAAASLAGNTNVAADPLAILINRLAGVDLGISGVLGVTLFKVTAFVGVMLVIGRRVIPWTLHRIAHTGSRELFRLGVLAIALGVAFGAAQLFGVSLALGAFFAGMILSESELSHRAAQESLPLRDAFAVLFFVSVGMLFDPTIVVESPLPLIATVAIIVVGKSLAAFAIVLMFRRTVSTALTISASLAQIGEFSFILAELGVGLDLLPSEGRDLILAGAILSIILNPLIFYLCDRMKPALEARIIRAAPAAAAPAKVAPAEPADPETAAPAMPDLASASDPATIDTSSPTSGDRDPAAAEPVAEPEPAAAEAGTADDDEEVLPTTLTGHTVLVGFGRVGSLVGAALQASGDPLLVIEDADQRVKAIRKAGIEVVVGNAANADVLALANLAAARSVIIAIPESFEAGQVVSKARAANPAILIIGRAHSDAEVEHLSDLGCDTVIMGEREIARGMIERVRRPEEIAAEPGVSLADEDAAASDPSPEPGSEPATPEPATPEPRGAGSTPPAAV</sequence>
<dbReference type="GO" id="GO:1902600">
    <property type="term" value="P:proton transmembrane transport"/>
    <property type="evidence" value="ECO:0007669"/>
    <property type="project" value="InterPro"/>
</dbReference>
<keyword evidence="4 8" id="KW-0812">Transmembrane</keyword>
<evidence type="ECO:0000256" key="3">
    <source>
        <dbReference type="ARBA" id="ARBA00022448"/>
    </source>
</evidence>
<accession>A0A1E3H1F4</accession>
<evidence type="ECO:0000256" key="5">
    <source>
        <dbReference type="ARBA" id="ARBA00022989"/>
    </source>
</evidence>
<dbReference type="GO" id="GO:0016020">
    <property type="term" value="C:membrane"/>
    <property type="evidence" value="ECO:0007669"/>
    <property type="project" value="UniProtKB-SubCell"/>
</dbReference>
<keyword evidence="3" id="KW-0813">Transport</keyword>
<dbReference type="GO" id="GO:0015297">
    <property type="term" value="F:antiporter activity"/>
    <property type="evidence" value="ECO:0007669"/>
    <property type="project" value="InterPro"/>
</dbReference>
<evidence type="ECO:0000256" key="4">
    <source>
        <dbReference type="ARBA" id="ARBA00022692"/>
    </source>
</evidence>
<evidence type="ECO:0000256" key="2">
    <source>
        <dbReference type="ARBA" id="ARBA00005551"/>
    </source>
</evidence>
<evidence type="ECO:0000313" key="11">
    <source>
        <dbReference type="Proteomes" id="UP000094622"/>
    </source>
</evidence>
<dbReference type="RefSeq" id="WP_083255697.1">
    <property type="nucleotide sequence ID" value="NZ_MCRJ01000060.1"/>
</dbReference>
<feature type="transmembrane region" description="Helical" evidence="8">
    <location>
        <begin position="319"/>
        <end position="341"/>
    </location>
</feature>
<feature type="transmembrane region" description="Helical" evidence="8">
    <location>
        <begin position="56"/>
        <end position="74"/>
    </location>
</feature>
<feature type="region of interest" description="Disordered" evidence="7">
    <location>
        <begin position="629"/>
        <end position="678"/>
    </location>
</feature>
<feature type="transmembrane region" description="Helical" evidence="8">
    <location>
        <begin position="348"/>
        <end position="370"/>
    </location>
</feature>
<dbReference type="InterPro" id="IPR003148">
    <property type="entry name" value="RCK_N"/>
</dbReference>
<dbReference type="Proteomes" id="UP000094622">
    <property type="component" value="Unassembled WGS sequence"/>
</dbReference>
<dbReference type="Gene3D" id="1.20.1530.20">
    <property type="match status" value="1"/>
</dbReference>
<evidence type="ECO:0000256" key="6">
    <source>
        <dbReference type="ARBA" id="ARBA00023136"/>
    </source>
</evidence>
<protein>
    <submittedName>
        <fullName evidence="10">Inner membrane protein YbaL</fullName>
    </submittedName>
</protein>
<comment type="subcellular location">
    <subcellularLocation>
        <location evidence="1">Membrane</location>
        <topology evidence="1">Multi-pass membrane protein</topology>
    </subcellularLocation>
</comment>
<feature type="transmembrane region" description="Helical" evidence="8">
    <location>
        <begin position="382"/>
        <end position="401"/>
    </location>
</feature>
<proteinExistence type="inferred from homology"/>
<dbReference type="AlphaFoldDB" id="A0A1E3H1F4"/>
<feature type="region of interest" description="Disordered" evidence="7">
    <location>
        <begin position="423"/>
        <end position="485"/>
    </location>
</feature>
<dbReference type="PATRIC" id="fig|1439726.3.peg.2668"/>
<dbReference type="GO" id="GO:0006813">
    <property type="term" value="P:potassium ion transport"/>
    <property type="evidence" value="ECO:0007669"/>
    <property type="project" value="InterPro"/>
</dbReference>
<dbReference type="PANTHER" id="PTHR42751">
    <property type="entry name" value="SODIUM/HYDROGEN EXCHANGER FAMILY/TRKA DOMAIN PROTEIN"/>
    <property type="match status" value="1"/>
</dbReference>
<gene>
    <name evidence="10" type="primary">ybaL</name>
    <name evidence="10" type="ORF">A6302_02538</name>
</gene>
<dbReference type="PROSITE" id="PS51201">
    <property type="entry name" value="RCK_N"/>
    <property type="match status" value="1"/>
</dbReference>
<dbReference type="PANTHER" id="PTHR42751:SF1">
    <property type="entry name" value="CATION_PROTON ANTIPORTER YBAL-RELATED"/>
    <property type="match status" value="1"/>
</dbReference>
<dbReference type="Pfam" id="PF02254">
    <property type="entry name" value="TrkA_N"/>
    <property type="match status" value="1"/>
</dbReference>
<feature type="transmembrane region" description="Helical" evidence="8">
    <location>
        <begin position="240"/>
        <end position="257"/>
    </location>
</feature>
<evidence type="ECO:0000256" key="1">
    <source>
        <dbReference type="ARBA" id="ARBA00004141"/>
    </source>
</evidence>
<feature type="compositionally biased region" description="Low complexity" evidence="7">
    <location>
        <begin position="466"/>
        <end position="481"/>
    </location>
</feature>
<feature type="transmembrane region" description="Helical" evidence="8">
    <location>
        <begin position="197"/>
        <end position="220"/>
    </location>
</feature>
<dbReference type="InterPro" id="IPR036291">
    <property type="entry name" value="NAD(P)-bd_dom_sf"/>
</dbReference>
<comment type="similarity">
    <text evidence="2">Belongs to the monovalent cation:proton antiporter 2 (CPA2) transporter (TC 2.A.37) family.</text>
</comment>